<name>A0AB39RLG3_9ACTN</name>
<accession>A0AB39RLG3</accession>
<sequence length="65" mass="7455">MNIRGDHLTEREERILKCIREVIAERGEAPTIREIGRSVGLSSLSSVAYHLEQMEQLAVIRHAER</sequence>
<evidence type="ECO:0000313" key="2">
    <source>
        <dbReference type="EMBL" id="XDQ55366.1"/>
    </source>
</evidence>
<evidence type="ECO:0000259" key="1">
    <source>
        <dbReference type="Pfam" id="PF01726"/>
    </source>
</evidence>
<protein>
    <recommendedName>
        <fullName evidence="1">LexA repressor DNA-binding domain-containing protein</fullName>
    </recommendedName>
</protein>
<proteinExistence type="predicted"/>
<gene>
    <name evidence="2" type="ORF">AB5J53_28740</name>
</gene>
<reference evidence="2" key="1">
    <citation type="submission" date="2024-07" db="EMBL/GenBank/DDBJ databases">
        <authorList>
            <person name="Yu S.T."/>
        </authorList>
    </citation>
    <scope>NUCLEOTIDE SEQUENCE</scope>
    <source>
        <strain evidence="2">R41</strain>
    </source>
</reference>
<dbReference type="Pfam" id="PF01726">
    <property type="entry name" value="LexA_DNA_bind"/>
    <property type="match status" value="1"/>
</dbReference>
<dbReference type="GO" id="GO:0006508">
    <property type="term" value="P:proteolysis"/>
    <property type="evidence" value="ECO:0007669"/>
    <property type="project" value="InterPro"/>
</dbReference>
<dbReference type="InterPro" id="IPR036388">
    <property type="entry name" value="WH-like_DNA-bd_sf"/>
</dbReference>
<dbReference type="GO" id="GO:0004252">
    <property type="term" value="F:serine-type endopeptidase activity"/>
    <property type="evidence" value="ECO:0007669"/>
    <property type="project" value="InterPro"/>
</dbReference>
<feature type="domain" description="LexA repressor DNA-binding" evidence="1">
    <location>
        <begin position="7"/>
        <end position="62"/>
    </location>
</feature>
<dbReference type="RefSeq" id="WP_369248538.1">
    <property type="nucleotide sequence ID" value="NZ_CP163443.1"/>
</dbReference>
<dbReference type="Gene3D" id="1.10.10.10">
    <property type="entry name" value="Winged helix-like DNA-binding domain superfamily/Winged helix DNA-binding domain"/>
    <property type="match status" value="1"/>
</dbReference>
<organism evidence="2">
    <name type="scientific">Streptomyces sp. R41</name>
    <dbReference type="NCBI Taxonomy" id="3238632"/>
    <lineage>
        <taxon>Bacteria</taxon>
        <taxon>Bacillati</taxon>
        <taxon>Actinomycetota</taxon>
        <taxon>Actinomycetes</taxon>
        <taxon>Kitasatosporales</taxon>
        <taxon>Streptomycetaceae</taxon>
        <taxon>Streptomyces</taxon>
    </lineage>
</organism>
<dbReference type="SUPFAM" id="SSF46785">
    <property type="entry name" value="Winged helix' DNA-binding domain"/>
    <property type="match status" value="1"/>
</dbReference>
<dbReference type="InterPro" id="IPR006199">
    <property type="entry name" value="LexA_DNA-bd_dom"/>
</dbReference>
<dbReference type="AlphaFoldDB" id="A0AB39RLG3"/>
<dbReference type="EMBL" id="CP163443">
    <property type="protein sequence ID" value="XDQ55366.1"/>
    <property type="molecule type" value="Genomic_DNA"/>
</dbReference>
<dbReference type="InterPro" id="IPR036390">
    <property type="entry name" value="WH_DNA-bd_sf"/>
</dbReference>